<evidence type="ECO:0000313" key="13">
    <source>
        <dbReference type="EMBL" id="CEA14998.1"/>
    </source>
</evidence>
<dbReference type="Pfam" id="PF03033">
    <property type="entry name" value="Glyco_transf_28"/>
    <property type="match status" value="1"/>
</dbReference>
<comment type="pathway">
    <text evidence="10">Cell wall biogenesis; peptidoglycan biosynthesis.</text>
</comment>
<feature type="binding site" evidence="10">
    <location>
        <position position="299"/>
    </location>
    <ligand>
        <name>UDP-N-acetyl-alpha-D-glucosamine</name>
        <dbReference type="ChEBI" id="CHEBI:57705"/>
    </ligand>
</feature>
<proteinExistence type="inferred from homology"/>
<feature type="domain" description="Glycosyl transferase family 28 C-terminal" evidence="12">
    <location>
        <begin position="191"/>
        <end position="356"/>
    </location>
</feature>
<keyword evidence="14" id="KW-1185">Reference proteome</keyword>
<keyword evidence="2 10" id="KW-0132">Cell division</keyword>
<sequence length="365" mass="40105">MKKFIVSGGGTGGHIFPAISIANAIRKRWPDSEILFVGAEDRMEMERVPAAGYRIIGLPVAGFDRKNMIKNISVAAKLIKSMNKARGIINEFKPDIAIGVGGYASGPILKAASAKGIPTLIQEQNSYAGITNKMLAKKASVICVAYEGMESYFPKDKIVLTGNPCRQDLIVSAENRKKGYEHFNLDPKKRTILMLGGSLGAATLNKSIVSALDKLRKDENVQVLWQCGKYYFKDMQKLQTEGKIPHNIHLMDFISRMDYAYSVADLIISRAGAGSISEFSLLGKAVILVPSPNVAEDHQTKNAQALVNKEAAVMISDALAPKLLFDFALEMVRNDDELKKLSENIIQLAQYNSAERIVDEIEKLI</sequence>
<dbReference type="PANTHER" id="PTHR21015:SF22">
    <property type="entry name" value="GLYCOSYLTRANSFERASE"/>
    <property type="match status" value="1"/>
</dbReference>
<feature type="binding site" evidence="10">
    <location>
        <position position="125"/>
    </location>
    <ligand>
        <name>UDP-N-acetyl-alpha-D-glucosamine</name>
        <dbReference type="ChEBI" id="CHEBI:57705"/>
    </ligand>
</feature>
<dbReference type="GO" id="GO:0071555">
    <property type="term" value="P:cell wall organization"/>
    <property type="evidence" value="ECO:0007669"/>
    <property type="project" value="UniProtKB-KW"/>
</dbReference>
<dbReference type="UniPathway" id="UPA00219"/>
<keyword evidence="9 10" id="KW-0961">Cell wall biogenesis/degradation</keyword>
<dbReference type="GO" id="GO:0050511">
    <property type="term" value="F:undecaprenyldiphospho-muramoylpentapeptide beta-N-acetylglucosaminyltransferase activity"/>
    <property type="evidence" value="ECO:0007669"/>
    <property type="project" value="UniProtKB-UniRule"/>
</dbReference>
<comment type="similarity">
    <text evidence="10">Belongs to the glycosyltransferase 28 family. MurG subfamily.</text>
</comment>
<dbReference type="CDD" id="cd03785">
    <property type="entry name" value="GT28_MurG"/>
    <property type="match status" value="1"/>
</dbReference>
<keyword evidence="6 10" id="KW-0573">Peptidoglycan synthesis</keyword>
<evidence type="ECO:0000259" key="12">
    <source>
        <dbReference type="Pfam" id="PF04101"/>
    </source>
</evidence>
<evidence type="ECO:0000256" key="1">
    <source>
        <dbReference type="ARBA" id="ARBA00022475"/>
    </source>
</evidence>
<dbReference type="AlphaFoldDB" id="A0A098BXW4"/>
<comment type="caution">
    <text evidence="10">Lacks conserved residue(s) required for the propagation of feature annotation.</text>
</comment>
<comment type="catalytic activity">
    <reaction evidence="10">
        <text>di-trans,octa-cis-undecaprenyl diphospho-N-acetyl-alpha-D-muramoyl-L-alanyl-D-glutamyl-meso-2,6-diaminopimeloyl-D-alanyl-D-alanine + UDP-N-acetyl-alpha-D-glucosamine = di-trans,octa-cis-undecaprenyl diphospho-[N-acetyl-alpha-D-glucosaminyl-(1-&gt;4)]-N-acetyl-alpha-D-muramoyl-L-alanyl-D-glutamyl-meso-2,6-diaminopimeloyl-D-alanyl-D-alanine + UDP + H(+)</text>
        <dbReference type="Rhea" id="RHEA:31227"/>
        <dbReference type="ChEBI" id="CHEBI:15378"/>
        <dbReference type="ChEBI" id="CHEBI:57705"/>
        <dbReference type="ChEBI" id="CHEBI:58223"/>
        <dbReference type="ChEBI" id="CHEBI:61387"/>
        <dbReference type="ChEBI" id="CHEBI:61388"/>
        <dbReference type="EC" id="2.4.1.227"/>
    </reaction>
</comment>
<organism evidence="13 14">
    <name type="scientific">Fermentimonas caenicola</name>
    <dbReference type="NCBI Taxonomy" id="1562970"/>
    <lineage>
        <taxon>Bacteria</taxon>
        <taxon>Pseudomonadati</taxon>
        <taxon>Bacteroidota</taxon>
        <taxon>Bacteroidia</taxon>
        <taxon>Bacteroidales</taxon>
        <taxon>Dysgonomonadaceae</taxon>
        <taxon>Fermentimonas</taxon>
    </lineage>
</organism>
<keyword evidence="5 10" id="KW-0133">Cell shape</keyword>
<accession>A0A098BXW4</accession>
<evidence type="ECO:0000256" key="5">
    <source>
        <dbReference type="ARBA" id="ARBA00022960"/>
    </source>
</evidence>
<dbReference type="Proteomes" id="UP000032417">
    <property type="component" value="Chromosome 1"/>
</dbReference>
<dbReference type="HAMAP" id="MF_00033">
    <property type="entry name" value="MurG"/>
    <property type="match status" value="1"/>
</dbReference>
<dbReference type="STRING" id="1562970.ING2E5B_0228"/>
<name>A0A098BXW4_9BACT</name>
<dbReference type="Pfam" id="PF04101">
    <property type="entry name" value="Glyco_tran_28_C"/>
    <property type="match status" value="1"/>
</dbReference>
<evidence type="ECO:0000256" key="7">
    <source>
        <dbReference type="ARBA" id="ARBA00023136"/>
    </source>
</evidence>
<keyword evidence="4 10" id="KW-0808">Transferase</keyword>
<evidence type="ECO:0000259" key="11">
    <source>
        <dbReference type="Pfam" id="PF03033"/>
    </source>
</evidence>
<evidence type="ECO:0000256" key="6">
    <source>
        <dbReference type="ARBA" id="ARBA00022984"/>
    </source>
</evidence>
<evidence type="ECO:0000256" key="2">
    <source>
        <dbReference type="ARBA" id="ARBA00022618"/>
    </source>
</evidence>
<comment type="function">
    <text evidence="10">Cell wall formation. Catalyzes the transfer of a GlcNAc subunit on undecaprenyl-pyrophosphoryl-MurNAc-pentapeptide (lipid intermediate I) to form undecaprenyl-pyrophosphoryl-MurNAc-(pentapeptide)GlcNAc (lipid intermediate II).</text>
</comment>
<evidence type="ECO:0000256" key="4">
    <source>
        <dbReference type="ARBA" id="ARBA00022679"/>
    </source>
</evidence>
<dbReference type="Gene3D" id="3.40.50.2000">
    <property type="entry name" value="Glycogen Phosphorylase B"/>
    <property type="match status" value="2"/>
</dbReference>
<feature type="binding site" evidence="10">
    <location>
        <position position="166"/>
    </location>
    <ligand>
        <name>UDP-N-acetyl-alpha-D-glucosamine</name>
        <dbReference type="ChEBI" id="CHEBI:57705"/>
    </ligand>
</feature>
<dbReference type="GO" id="GO:0009252">
    <property type="term" value="P:peptidoglycan biosynthetic process"/>
    <property type="evidence" value="ECO:0007669"/>
    <property type="project" value="UniProtKB-UniRule"/>
</dbReference>
<dbReference type="PATRIC" id="fig|1562970.3.peg.225"/>
<dbReference type="InterPro" id="IPR006009">
    <property type="entry name" value="GlcNAc_MurG"/>
</dbReference>
<dbReference type="EMBL" id="LN515532">
    <property type="protein sequence ID" value="CEA14998.1"/>
    <property type="molecule type" value="Genomic_DNA"/>
</dbReference>
<dbReference type="InterPro" id="IPR004276">
    <property type="entry name" value="GlycoTrans_28_N"/>
</dbReference>
<keyword evidence="1 10" id="KW-1003">Cell membrane</keyword>
<keyword evidence="8 10" id="KW-0131">Cell cycle</keyword>
<reference evidence="13 14" key="1">
    <citation type="submission" date="2014-08" db="EMBL/GenBank/DDBJ databases">
        <authorList>
            <person name="Wibberg D."/>
        </authorList>
    </citation>
    <scope>NUCLEOTIDE SEQUENCE [LARGE SCALE GENOMIC DNA]</scope>
    <source>
        <strain evidence="14">ING2-E5B</strain>
    </source>
</reference>
<dbReference type="HOGENOM" id="CLU_037404_0_1_10"/>
<feature type="domain" description="Glycosyltransferase family 28 N-terminal" evidence="11">
    <location>
        <begin position="4"/>
        <end position="140"/>
    </location>
</feature>
<evidence type="ECO:0000256" key="9">
    <source>
        <dbReference type="ARBA" id="ARBA00023316"/>
    </source>
</evidence>
<keyword evidence="3 10" id="KW-0328">Glycosyltransferase</keyword>
<dbReference type="SUPFAM" id="SSF53756">
    <property type="entry name" value="UDP-Glycosyltransferase/glycogen phosphorylase"/>
    <property type="match status" value="1"/>
</dbReference>
<feature type="binding site" evidence="10">
    <location>
        <position position="254"/>
    </location>
    <ligand>
        <name>UDP-N-acetyl-alpha-D-glucosamine</name>
        <dbReference type="ChEBI" id="CHEBI:57705"/>
    </ligand>
</feature>
<dbReference type="KEGG" id="pbt:ING2E5B_0228"/>
<dbReference type="GO" id="GO:0005886">
    <property type="term" value="C:plasma membrane"/>
    <property type="evidence" value="ECO:0007669"/>
    <property type="project" value="UniProtKB-SubCell"/>
</dbReference>
<dbReference type="NCBIfam" id="TIGR01133">
    <property type="entry name" value="murG"/>
    <property type="match status" value="1"/>
</dbReference>
<dbReference type="GO" id="GO:0051301">
    <property type="term" value="P:cell division"/>
    <property type="evidence" value="ECO:0007669"/>
    <property type="project" value="UniProtKB-KW"/>
</dbReference>
<dbReference type="GO" id="GO:0051991">
    <property type="term" value="F:UDP-N-acetyl-D-glucosamine:N-acetylmuramoyl-L-alanyl-D-glutamyl-meso-2,6-diaminopimelyl-D-alanyl-D-alanine-diphosphoundecaprenol 4-beta-N-acetylglucosaminlytransferase activity"/>
    <property type="evidence" value="ECO:0007669"/>
    <property type="project" value="RHEA"/>
</dbReference>
<evidence type="ECO:0000256" key="3">
    <source>
        <dbReference type="ARBA" id="ARBA00022676"/>
    </source>
</evidence>
<dbReference type="OrthoDB" id="9808936at2"/>
<dbReference type="GO" id="GO:0008360">
    <property type="term" value="P:regulation of cell shape"/>
    <property type="evidence" value="ECO:0007669"/>
    <property type="project" value="UniProtKB-KW"/>
</dbReference>
<feature type="binding site" evidence="10">
    <location>
        <position position="198"/>
    </location>
    <ligand>
        <name>UDP-N-acetyl-alpha-D-glucosamine</name>
        <dbReference type="ChEBI" id="CHEBI:57705"/>
    </ligand>
</feature>
<evidence type="ECO:0000256" key="10">
    <source>
        <dbReference type="HAMAP-Rule" id="MF_00033"/>
    </source>
</evidence>
<dbReference type="PANTHER" id="PTHR21015">
    <property type="entry name" value="UDP-N-ACETYLGLUCOSAMINE--N-ACETYLMURAMYL-(PENTAPEPTIDE) PYROPHOSPHORYL-UNDECAPRENOL N-ACETYLGLUCOSAMINE TRANSFERASE 1"/>
    <property type="match status" value="1"/>
</dbReference>
<comment type="subcellular location">
    <subcellularLocation>
        <location evidence="10">Cell membrane</location>
        <topology evidence="10">Peripheral membrane protein</topology>
        <orientation evidence="10">Cytoplasmic side</orientation>
    </subcellularLocation>
</comment>
<dbReference type="EC" id="2.4.1.227" evidence="10"/>
<dbReference type="InterPro" id="IPR007235">
    <property type="entry name" value="Glyco_trans_28_C"/>
</dbReference>
<feature type="binding site" evidence="10">
    <location>
        <begin position="11"/>
        <end position="13"/>
    </location>
    <ligand>
        <name>UDP-N-acetyl-alpha-D-glucosamine</name>
        <dbReference type="ChEBI" id="CHEBI:57705"/>
    </ligand>
</feature>
<protein>
    <recommendedName>
        <fullName evidence="10">UDP-N-acetylglucosamine--N-acetylmuramyl-(pentapeptide) pyrophosphoryl-undecaprenol N-acetylglucosamine transferase</fullName>
        <ecNumber evidence="10">2.4.1.227</ecNumber>
    </recommendedName>
    <alternativeName>
        <fullName evidence="10">Undecaprenyl-PP-MurNAc-pentapeptide-UDPGlcNAc GlcNAc transferase</fullName>
    </alternativeName>
</protein>
<dbReference type="GO" id="GO:0005975">
    <property type="term" value="P:carbohydrate metabolic process"/>
    <property type="evidence" value="ECO:0007669"/>
    <property type="project" value="InterPro"/>
</dbReference>
<evidence type="ECO:0000256" key="8">
    <source>
        <dbReference type="ARBA" id="ARBA00023306"/>
    </source>
</evidence>
<gene>
    <name evidence="10 13" type="primary">murG</name>
    <name evidence="13" type="ORF">ING2E5B_0228</name>
</gene>
<keyword evidence="7 10" id="KW-0472">Membrane</keyword>
<evidence type="ECO:0000313" key="14">
    <source>
        <dbReference type="Proteomes" id="UP000032417"/>
    </source>
</evidence>